<sequence length="267" mass="30381">MASVVAFCLFGRAYTNARRTPNVKNVIVPIEKLHPDLKSFSIVQLTDFHIGITIDKEYVERVVEKVNELNADIIVITGDLIDGYVSKLKDWVSPLERLKAKRGLFYVNGNHEYYWGANGWARYMEEIGFTFLENEHRLIKIGRSLVVIGGVTDLHAERFNRAQKCSPKKSIIGAPKLADLKVLLAHQPITAYDSADLDYYNLQLSGHTHGGQLWPGTWLIHLIQPFHPGLTMYQKMWVYVSRGTGYWGPPVRLDADSEITHISFERA</sequence>
<dbReference type="PANTHER" id="PTHR31302:SF31">
    <property type="entry name" value="PHOSPHODIESTERASE YAEI"/>
    <property type="match status" value="1"/>
</dbReference>
<feature type="domain" description="Calcineurin-like phosphoesterase" evidence="3">
    <location>
        <begin position="41"/>
        <end position="210"/>
    </location>
</feature>
<dbReference type="CDD" id="cd07385">
    <property type="entry name" value="MPP_YkuE_C"/>
    <property type="match status" value="1"/>
</dbReference>
<evidence type="ECO:0000313" key="4">
    <source>
        <dbReference type="EMBL" id="BBH53237.1"/>
    </source>
</evidence>
<dbReference type="KEGG" id="sbf:JCM31447_16800"/>
<dbReference type="GO" id="GO:0016020">
    <property type="term" value="C:membrane"/>
    <property type="evidence" value="ECO:0007669"/>
    <property type="project" value="GOC"/>
</dbReference>
<evidence type="ECO:0000256" key="2">
    <source>
        <dbReference type="ARBA" id="ARBA00022801"/>
    </source>
</evidence>
<evidence type="ECO:0000313" key="5">
    <source>
        <dbReference type="Proteomes" id="UP000291236"/>
    </source>
</evidence>
<evidence type="ECO:0000259" key="3">
    <source>
        <dbReference type="Pfam" id="PF00149"/>
    </source>
</evidence>
<organism evidence="4 5">
    <name type="scientific">Fluviispira sanaruensis</name>
    <dbReference type="NCBI Taxonomy" id="2493639"/>
    <lineage>
        <taxon>Bacteria</taxon>
        <taxon>Pseudomonadati</taxon>
        <taxon>Bdellovibrionota</taxon>
        <taxon>Oligoflexia</taxon>
        <taxon>Silvanigrellales</taxon>
        <taxon>Silvanigrellaceae</taxon>
        <taxon>Fluviispira</taxon>
    </lineage>
</organism>
<dbReference type="Pfam" id="PF00149">
    <property type="entry name" value="Metallophos"/>
    <property type="match status" value="1"/>
</dbReference>
<dbReference type="Proteomes" id="UP000291236">
    <property type="component" value="Chromosome"/>
</dbReference>
<keyword evidence="5" id="KW-1185">Reference proteome</keyword>
<dbReference type="AlphaFoldDB" id="A0A4V0P2H4"/>
<dbReference type="EMBL" id="AP019368">
    <property type="protein sequence ID" value="BBH53237.1"/>
    <property type="molecule type" value="Genomic_DNA"/>
</dbReference>
<keyword evidence="1" id="KW-0479">Metal-binding</keyword>
<dbReference type="GO" id="GO:0046872">
    <property type="term" value="F:metal ion binding"/>
    <property type="evidence" value="ECO:0007669"/>
    <property type="project" value="UniProtKB-KW"/>
</dbReference>
<dbReference type="InterPro" id="IPR029052">
    <property type="entry name" value="Metallo-depent_PP-like"/>
</dbReference>
<dbReference type="InterPro" id="IPR004843">
    <property type="entry name" value="Calcineurin-like_PHP"/>
</dbReference>
<keyword evidence="2" id="KW-0378">Hydrolase</keyword>
<dbReference type="PANTHER" id="PTHR31302">
    <property type="entry name" value="TRANSMEMBRANE PROTEIN WITH METALLOPHOSPHOESTERASE DOMAIN-RELATED"/>
    <property type="match status" value="1"/>
</dbReference>
<protein>
    <recommendedName>
        <fullName evidence="3">Calcineurin-like phosphoesterase domain-containing protein</fullName>
    </recommendedName>
</protein>
<dbReference type="GO" id="GO:0009245">
    <property type="term" value="P:lipid A biosynthetic process"/>
    <property type="evidence" value="ECO:0007669"/>
    <property type="project" value="TreeGrafter"/>
</dbReference>
<gene>
    <name evidence="4" type="ORF">JCM31447_16800</name>
</gene>
<evidence type="ECO:0000256" key="1">
    <source>
        <dbReference type="ARBA" id="ARBA00022723"/>
    </source>
</evidence>
<name>A0A4V0P2H4_FLUSA</name>
<proteinExistence type="predicted"/>
<dbReference type="Gene3D" id="3.60.21.10">
    <property type="match status" value="1"/>
</dbReference>
<reference evidence="4 5" key="1">
    <citation type="submission" date="2018-12" db="EMBL/GenBank/DDBJ databases">
        <title>Rubrispira sanarue gen. nov., sp., nov., a member of the order Silvanigrellales, isolated from a brackish lake in Hamamatsu Japan.</title>
        <authorList>
            <person name="Maejima Y."/>
            <person name="Iino T."/>
            <person name="Muraguchi Y."/>
            <person name="Fukuda K."/>
            <person name="Nojiri H."/>
            <person name="Ohkuma M."/>
            <person name="Moriuchi R."/>
            <person name="Dohra H."/>
            <person name="Kimbara K."/>
            <person name="Shintani M."/>
        </authorList>
    </citation>
    <scope>NUCLEOTIDE SEQUENCE [LARGE SCALE GENOMIC DNA]</scope>
    <source>
        <strain evidence="4 5">RF1110005</strain>
    </source>
</reference>
<dbReference type="SUPFAM" id="SSF56300">
    <property type="entry name" value="Metallo-dependent phosphatases"/>
    <property type="match status" value="1"/>
</dbReference>
<dbReference type="GO" id="GO:0008758">
    <property type="term" value="F:UDP-2,3-diacylglucosamine hydrolase activity"/>
    <property type="evidence" value="ECO:0007669"/>
    <property type="project" value="TreeGrafter"/>
</dbReference>
<accession>A0A4V0P2H4</accession>
<dbReference type="InterPro" id="IPR051158">
    <property type="entry name" value="Metallophosphoesterase_sf"/>
</dbReference>